<feature type="signal peptide" evidence="8">
    <location>
        <begin position="1"/>
        <end position="27"/>
    </location>
</feature>
<dbReference type="GO" id="GO:2000280">
    <property type="term" value="P:regulation of root development"/>
    <property type="evidence" value="ECO:0007669"/>
    <property type="project" value="TreeGrafter"/>
</dbReference>
<dbReference type="OrthoDB" id="1863260at2759"/>
<name>A0A2G5DS81_AQUCA</name>
<evidence type="ECO:0000256" key="5">
    <source>
        <dbReference type="ARBA" id="ARBA00022702"/>
    </source>
</evidence>
<dbReference type="InParanoid" id="A0A2G5DS81"/>
<comment type="subcellular location">
    <subcellularLocation>
        <location evidence="1">Secreted</location>
        <location evidence="1">Extracellular space</location>
        <location evidence="1">Apoplast</location>
    </subcellularLocation>
</comment>
<evidence type="ECO:0000313" key="10">
    <source>
        <dbReference type="Proteomes" id="UP000230069"/>
    </source>
</evidence>
<dbReference type="GO" id="GO:1901371">
    <property type="term" value="P:regulation of leaf morphogenesis"/>
    <property type="evidence" value="ECO:0007669"/>
    <property type="project" value="TreeGrafter"/>
</dbReference>
<evidence type="ECO:0000256" key="2">
    <source>
        <dbReference type="ARBA" id="ARBA00008963"/>
    </source>
</evidence>
<gene>
    <name evidence="9" type="ORF">AQUCO_01500130v1</name>
</gene>
<reference evidence="9 10" key="1">
    <citation type="submission" date="2017-09" db="EMBL/GenBank/DDBJ databases">
        <title>WGS assembly of Aquilegia coerulea Goldsmith.</title>
        <authorList>
            <person name="Hodges S."/>
            <person name="Kramer E."/>
            <person name="Nordborg M."/>
            <person name="Tomkins J."/>
            <person name="Borevitz J."/>
            <person name="Derieg N."/>
            <person name="Yan J."/>
            <person name="Mihaltcheva S."/>
            <person name="Hayes R.D."/>
            <person name="Rokhsar D."/>
        </authorList>
    </citation>
    <scope>NUCLEOTIDE SEQUENCE [LARGE SCALE GENOMIC DNA]</scope>
    <source>
        <strain evidence="10">cv. Goldsmith</strain>
    </source>
</reference>
<keyword evidence="10" id="KW-1185">Reference proteome</keyword>
<dbReference type="GO" id="GO:0005179">
    <property type="term" value="F:hormone activity"/>
    <property type="evidence" value="ECO:0007669"/>
    <property type="project" value="UniProtKB-KW"/>
</dbReference>
<evidence type="ECO:0000313" key="9">
    <source>
        <dbReference type="EMBL" id="PIA46381.1"/>
    </source>
</evidence>
<feature type="chain" id="PRO_5013928984" evidence="8">
    <location>
        <begin position="28"/>
        <end position="92"/>
    </location>
</feature>
<dbReference type="Proteomes" id="UP000230069">
    <property type="component" value="Unassembled WGS sequence"/>
</dbReference>
<evidence type="ECO:0000256" key="4">
    <source>
        <dbReference type="ARBA" id="ARBA00022525"/>
    </source>
</evidence>
<evidence type="ECO:0000256" key="8">
    <source>
        <dbReference type="SAM" id="SignalP"/>
    </source>
</evidence>
<organism evidence="9 10">
    <name type="scientific">Aquilegia coerulea</name>
    <name type="common">Rocky mountain columbine</name>
    <dbReference type="NCBI Taxonomy" id="218851"/>
    <lineage>
        <taxon>Eukaryota</taxon>
        <taxon>Viridiplantae</taxon>
        <taxon>Streptophyta</taxon>
        <taxon>Embryophyta</taxon>
        <taxon>Tracheophyta</taxon>
        <taxon>Spermatophyta</taxon>
        <taxon>Magnoliopsida</taxon>
        <taxon>Ranunculales</taxon>
        <taxon>Ranunculaceae</taxon>
        <taxon>Thalictroideae</taxon>
        <taxon>Aquilegia</taxon>
    </lineage>
</organism>
<dbReference type="GO" id="GO:0048046">
    <property type="term" value="C:apoplast"/>
    <property type="evidence" value="ECO:0007669"/>
    <property type="project" value="UniProtKB-SubCell"/>
</dbReference>
<evidence type="ECO:0000256" key="3">
    <source>
        <dbReference type="ARBA" id="ARBA00022523"/>
    </source>
</evidence>
<dbReference type="AlphaFoldDB" id="A0A2G5DS81"/>
<keyword evidence="6 8" id="KW-0732">Signal</keyword>
<dbReference type="GO" id="GO:0048364">
    <property type="term" value="P:root development"/>
    <property type="evidence" value="ECO:0007669"/>
    <property type="project" value="InterPro"/>
</dbReference>
<evidence type="ECO:0000256" key="6">
    <source>
        <dbReference type="ARBA" id="ARBA00022729"/>
    </source>
</evidence>
<accession>A0A2G5DS81</accession>
<evidence type="ECO:0000256" key="7">
    <source>
        <dbReference type="ARBA" id="ARBA00023278"/>
    </source>
</evidence>
<proteinExistence type="inferred from homology"/>
<dbReference type="GO" id="GO:0006995">
    <property type="term" value="P:cellular response to nitrogen starvation"/>
    <property type="evidence" value="ECO:0007669"/>
    <property type="project" value="UniProtKB-ARBA"/>
</dbReference>
<comment type="similarity">
    <text evidence="2">Belongs to the C-terminally encoded plant signaling peptide (CEP) family.</text>
</comment>
<evidence type="ECO:0000256" key="1">
    <source>
        <dbReference type="ARBA" id="ARBA00004271"/>
    </source>
</evidence>
<dbReference type="PANTHER" id="PTHR33348:SF44">
    <property type="entry name" value="PRECURSOR OF CEP6"/>
    <property type="match status" value="1"/>
</dbReference>
<sequence>MAKNKLICTCTLLLVLVLSHEMIHTEGRHLKIKKRTACVKCSSSNTVRGKKESDGQKTSDVHHKITPMAGFVEAFRPTTPGHSPGIGHSIQH</sequence>
<dbReference type="EMBL" id="KZ305032">
    <property type="protein sequence ID" value="PIA46381.1"/>
    <property type="molecule type" value="Genomic_DNA"/>
</dbReference>
<dbReference type="InterPro" id="IPR033250">
    <property type="entry name" value="CEP"/>
</dbReference>
<dbReference type="PANTHER" id="PTHR33348">
    <property type="entry name" value="PRECURSOR OF CEP5"/>
    <property type="match status" value="1"/>
</dbReference>
<protein>
    <submittedName>
        <fullName evidence="9">Uncharacterized protein</fullName>
    </submittedName>
</protein>
<keyword evidence="5" id="KW-0372">Hormone</keyword>
<keyword evidence="3" id="KW-0052">Apoplast</keyword>
<dbReference type="GO" id="GO:1902025">
    <property type="term" value="P:nitrate import"/>
    <property type="evidence" value="ECO:0007669"/>
    <property type="project" value="TreeGrafter"/>
</dbReference>
<keyword evidence="4" id="KW-0964">Secreted</keyword>
<keyword evidence="7" id="KW-0379">Hydroxylation</keyword>